<proteinExistence type="predicted"/>
<dbReference type="EMBL" id="JAPHNL010000046">
    <property type="protein sequence ID" value="MCX3059336.1"/>
    <property type="molecule type" value="Genomic_DNA"/>
</dbReference>
<dbReference type="RefSeq" id="WP_266597052.1">
    <property type="nucleotide sequence ID" value="NZ_JAPHNL010000046.1"/>
</dbReference>
<evidence type="ECO:0000313" key="2">
    <source>
        <dbReference type="Proteomes" id="UP001163064"/>
    </source>
</evidence>
<sequence>MAASDRTPTPTIVESGWSERHEVATAKCPAGTGLVGGGFDSRNTRNGYQQNTDSVELNAPSEDTPNTWEVQLTNGQARAYAMCAPGAPTPTIVASKWANSGGIARATCPEGTALIGGGADSKPSTNLYNNVTDAQQANAPDAKTANTWKAEMMNGASKALAMCVE</sequence>
<reference evidence="1" key="1">
    <citation type="submission" date="2022-10" db="EMBL/GenBank/DDBJ databases">
        <title>Streptomyces beihaiensis sp. nov., a chitin degrading actinobacterium, isolated from shrimp pond soil.</title>
        <authorList>
            <person name="Xie J."/>
            <person name="Shen N."/>
        </authorList>
    </citation>
    <scope>NUCLEOTIDE SEQUENCE</scope>
    <source>
        <strain evidence="1">GXMU-J5</strain>
    </source>
</reference>
<gene>
    <name evidence="1" type="ORF">OFY01_06065</name>
</gene>
<organism evidence="1 2">
    <name type="scientific">Streptomyces beihaiensis</name>
    <dbReference type="NCBI Taxonomy" id="2984495"/>
    <lineage>
        <taxon>Bacteria</taxon>
        <taxon>Bacillati</taxon>
        <taxon>Actinomycetota</taxon>
        <taxon>Actinomycetes</taxon>
        <taxon>Kitasatosporales</taxon>
        <taxon>Streptomycetaceae</taxon>
        <taxon>Streptomyces</taxon>
    </lineage>
</organism>
<accession>A0ABT3TQP4</accession>
<keyword evidence="2" id="KW-1185">Reference proteome</keyword>
<evidence type="ECO:0000313" key="1">
    <source>
        <dbReference type="EMBL" id="MCX3059336.1"/>
    </source>
</evidence>
<comment type="caution">
    <text evidence="1">The sequence shown here is derived from an EMBL/GenBank/DDBJ whole genome shotgun (WGS) entry which is preliminary data.</text>
</comment>
<name>A0ABT3TQP4_9ACTN</name>
<dbReference type="Proteomes" id="UP001163064">
    <property type="component" value="Unassembled WGS sequence"/>
</dbReference>
<protein>
    <submittedName>
        <fullName evidence="1">Uncharacterized protein</fullName>
    </submittedName>
</protein>